<dbReference type="STRING" id="438753.AZC_4488"/>
<evidence type="ECO:0000256" key="8">
    <source>
        <dbReference type="ARBA" id="ARBA00022840"/>
    </source>
</evidence>
<dbReference type="AlphaFoldDB" id="A8HYQ5"/>
<reference evidence="13" key="2">
    <citation type="submission" date="2007-04" db="EMBL/GenBank/DDBJ databases">
        <title>Complete genome sequence of the nitrogen-fixing bacterium Azorhizobium caulinodans ORS571.</title>
        <authorList>
            <person name="Lee K.B."/>
            <person name="Backer P.D."/>
            <person name="Aono T."/>
            <person name="Liu C.T."/>
            <person name="Suzuki S."/>
            <person name="Suzuki T."/>
            <person name="Kaneko T."/>
            <person name="Yamada M."/>
            <person name="Tabata S."/>
            <person name="Kupfer D.M."/>
            <person name="Najar F.Z."/>
            <person name="Wiley G.B."/>
            <person name="Roe B."/>
            <person name="Binnewies T."/>
            <person name="Ussery D."/>
            <person name="Vereecke D."/>
            <person name="Gevers D."/>
            <person name="Holsters M."/>
            <person name="Oyaizu H."/>
        </authorList>
    </citation>
    <scope>NUCLEOTIDE SEQUENCE [LARGE SCALE GENOMIC DNA]</scope>
    <source>
        <strain evidence="13">ATCC 43989 / DSM 5975 / JCM 20966 / LMG 6465 / NBRC 14845 / NCIMB 13405 / ORS 571</strain>
    </source>
</reference>
<dbReference type="PRINTS" id="PR01100">
    <property type="entry name" value="SHIKIMTKNASE"/>
</dbReference>
<evidence type="ECO:0000256" key="1">
    <source>
        <dbReference type="ARBA" id="ARBA00004842"/>
    </source>
</evidence>
<dbReference type="GO" id="GO:0000287">
    <property type="term" value="F:magnesium ion binding"/>
    <property type="evidence" value="ECO:0007669"/>
    <property type="project" value="UniProtKB-UniRule"/>
</dbReference>
<proteinExistence type="inferred from homology"/>
<keyword evidence="5 11" id="KW-0808">Transferase</keyword>
<dbReference type="PROSITE" id="PS01128">
    <property type="entry name" value="SHIKIMATE_KINASE"/>
    <property type="match status" value="1"/>
</dbReference>
<organism evidence="12 13">
    <name type="scientific">Azorhizobium caulinodans (strain ATCC 43989 / DSM 5975 / JCM 20966 / LMG 6465 / NBRC 14845 / NCIMB 13405 / ORS 571)</name>
    <dbReference type="NCBI Taxonomy" id="438753"/>
    <lineage>
        <taxon>Bacteria</taxon>
        <taxon>Pseudomonadati</taxon>
        <taxon>Pseudomonadota</taxon>
        <taxon>Alphaproteobacteria</taxon>
        <taxon>Hyphomicrobiales</taxon>
        <taxon>Xanthobacteraceae</taxon>
        <taxon>Azorhizobium</taxon>
    </lineage>
</organism>
<name>A8HYQ5_AZOC5</name>
<feature type="binding site" evidence="11">
    <location>
        <position position="89"/>
    </location>
    <ligand>
        <name>substrate</name>
    </ligand>
</feature>
<dbReference type="NCBIfam" id="NF010552">
    <property type="entry name" value="PRK13946.1"/>
    <property type="match status" value="1"/>
</dbReference>
<comment type="function">
    <text evidence="11">Catalyzes the specific phosphorylation of the 3-hydroxyl group of shikimic acid using ATP as a cosubstrate.</text>
</comment>
<reference evidence="12 13" key="1">
    <citation type="journal article" date="2007" name="Appl. Environ. Microbiol.">
        <title>Rhizobial factors required for stem nodule maturation and maintenance in Sesbania rostrata-Azorhizobium caulinodans ORS571 symbiosis.</title>
        <authorList>
            <person name="Suzuki S."/>
            <person name="Aono T."/>
            <person name="Lee KB."/>
            <person name="Suzuki T."/>
            <person name="Liu CT."/>
            <person name="Miwa H."/>
            <person name="Wakao S."/>
            <person name="Iki T."/>
            <person name="Oyaizu H."/>
        </authorList>
    </citation>
    <scope>NUCLEOTIDE SEQUENCE [LARGE SCALE GENOMIC DNA]</scope>
    <source>
        <strain evidence="13">ATCC 43989 / DSM 5975 / JCM 20966 / LMG 6465 / NBRC 14845 / NCIMB 13405 / ORS 571</strain>
    </source>
</reference>
<evidence type="ECO:0000256" key="10">
    <source>
        <dbReference type="ARBA" id="ARBA00048567"/>
    </source>
</evidence>
<dbReference type="SUPFAM" id="SSF52540">
    <property type="entry name" value="P-loop containing nucleoside triphosphate hydrolases"/>
    <property type="match status" value="1"/>
</dbReference>
<dbReference type="EMBL" id="AP009384">
    <property type="protein sequence ID" value="BAF90486.1"/>
    <property type="molecule type" value="Genomic_DNA"/>
</dbReference>
<dbReference type="InterPro" id="IPR031322">
    <property type="entry name" value="Shikimate/glucono_kinase"/>
</dbReference>
<dbReference type="GO" id="GO:0009423">
    <property type="term" value="P:chorismate biosynthetic process"/>
    <property type="evidence" value="ECO:0007669"/>
    <property type="project" value="UniProtKB-UniRule"/>
</dbReference>
<evidence type="ECO:0000256" key="3">
    <source>
        <dbReference type="ARBA" id="ARBA00012154"/>
    </source>
</evidence>
<evidence type="ECO:0000256" key="2">
    <source>
        <dbReference type="ARBA" id="ARBA00006997"/>
    </source>
</evidence>
<reference evidence="12 13" key="5">
    <citation type="journal article" date="2010" name="Appl. Environ. Microbiol.">
        <title>phrR-like gene praR of Azorhizobium caulinodans ORS571 is essential for symbiosis with Sesbania rostrata and is involved in expression of reb genes.</title>
        <authorList>
            <person name="Akiba N."/>
            <person name="Aono T."/>
            <person name="Toyazaki H."/>
            <person name="Sato S."/>
            <person name="Oyaizu H."/>
        </authorList>
    </citation>
    <scope>NUCLEOTIDE SEQUENCE [LARGE SCALE GENOMIC DNA]</scope>
    <source>
        <strain evidence="13">ATCC 43989 / DSM 5975 / JCM 20966 / LMG 6465 / NBRC 14845 / NCIMB 13405 / ORS 571</strain>
    </source>
</reference>
<dbReference type="Gene3D" id="3.40.50.300">
    <property type="entry name" value="P-loop containing nucleotide triphosphate hydrolases"/>
    <property type="match status" value="1"/>
</dbReference>
<keyword evidence="11" id="KW-0963">Cytoplasm</keyword>
<dbReference type="GO" id="GO:0005524">
    <property type="term" value="F:ATP binding"/>
    <property type="evidence" value="ECO:0007669"/>
    <property type="project" value="UniProtKB-UniRule"/>
</dbReference>
<evidence type="ECO:0000256" key="6">
    <source>
        <dbReference type="ARBA" id="ARBA00022741"/>
    </source>
</evidence>
<feature type="binding site" evidence="11">
    <location>
        <position position="65"/>
    </location>
    <ligand>
        <name>substrate</name>
    </ligand>
</feature>
<comment type="subunit">
    <text evidence="11">Monomer.</text>
</comment>
<evidence type="ECO:0000313" key="12">
    <source>
        <dbReference type="EMBL" id="BAF90486.1"/>
    </source>
</evidence>
<dbReference type="Pfam" id="PF01202">
    <property type="entry name" value="SKI"/>
    <property type="match status" value="1"/>
</dbReference>
<protein>
    <recommendedName>
        <fullName evidence="3 11">Shikimate kinase</fullName>
        <shortName evidence="11">SK</shortName>
        <ecNumber evidence="3 11">2.7.1.71</ecNumber>
    </recommendedName>
</protein>
<comment type="pathway">
    <text evidence="1 11">Metabolic intermediate biosynthesis; chorismate biosynthesis; chorismate from D-erythrose 4-phosphate and phosphoenolpyruvate: step 5/7.</text>
</comment>
<dbReference type="EC" id="2.7.1.71" evidence="3 11"/>
<evidence type="ECO:0000256" key="9">
    <source>
        <dbReference type="ARBA" id="ARBA00023141"/>
    </source>
</evidence>
<dbReference type="GO" id="GO:0009073">
    <property type="term" value="P:aromatic amino acid family biosynthetic process"/>
    <property type="evidence" value="ECO:0007669"/>
    <property type="project" value="UniProtKB-KW"/>
</dbReference>
<feature type="binding site" evidence="11">
    <location>
        <position position="168"/>
    </location>
    <ligand>
        <name>substrate</name>
    </ligand>
</feature>
<dbReference type="Proteomes" id="UP000000270">
    <property type="component" value="Chromosome"/>
</dbReference>
<reference evidence="12 13" key="3">
    <citation type="journal article" date="2008" name="BMC Genomics">
        <title>The genome of the versatile nitrogen fixer Azorhizobium caulinodans ORS571.</title>
        <authorList>
            <person name="Lee KB."/>
            <person name="Backer P.D."/>
            <person name="Aono T."/>
            <person name="Liu CT."/>
            <person name="Suzuki S."/>
            <person name="Suzuki T."/>
            <person name="Kaneko T."/>
            <person name="Yamada M."/>
            <person name="Tabata S."/>
            <person name="Kupfer D.M."/>
            <person name="Najar F.Z."/>
            <person name="Wiley G.B."/>
            <person name="Roe B."/>
            <person name="Binnewies T.T."/>
            <person name="Ussery D.W."/>
            <person name="D'Haeze W."/>
            <person name="Herder J.D."/>
            <person name="Gevers D."/>
            <person name="Vereecke D."/>
            <person name="Holsters M."/>
            <person name="Oyaizu H."/>
        </authorList>
    </citation>
    <scope>NUCLEOTIDE SEQUENCE [LARGE SCALE GENOMIC DNA]</scope>
    <source>
        <strain evidence="13">ATCC 43989 / DSM 5975 / JCM 20966 / LMG 6465 / NBRC 14845 / NCIMB 13405 / ORS 571</strain>
    </source>
</reference>
<keyword evidence="8 11" id="KW-0067">ATP-binding</keyword>
<dbReference type="KEGG" id="azc:AZC_4488"/>
<evidence type="ECO:0000256" key="5">
    <source>
        <dbReference type="ARBA" id="ARBA00022679"/>
    </source>
</evidence>
<evidence type="ECO:0000256" key="7">
    <source>
        <dbReference type="ARBA" id="ARBA00022777"/>
    </source>
</evidence>
<dbReference type="GO" id="GO:0005829">
    <property type="term" value="C:cytosol"/>
    <property type="evidence" value="ECO:0007669"/>
    <property type="project" value="TreeGrafter"/>
</dbReference>
<evidence type="ECO:0000256" key="4">
    <source>
        <dbReference type="ARBA" id="ARBA00022605"/>
    </source>
</evidence>
<sequence>MTGGRNGVGGQADREKTEGPLVADPVLLERLGTRCIVLVGMPGAGKSTVGRRLAKRLGLPFLDADEEIERAAGMSIPEIFSSRGESEFREGERRVIARLLQTGPCVLATGGGAFMNAETRAAVARQAVSVWLRAEIPVLLRRVRKRADRPLLAEGDPVAKLEALLAARGDTYALADVTVESRDTAHETVVDEVVATLTAHLDAKAASQPAHG</sequence>
<keyword evidence="6 11" id="KW-0547">Nucleotide-binding</keyword>
<evidence type="ECO:0000313" key="13">
    <source>
        <dbReference type="Proteomes" id="UP000000270"/>
    </source>
</evidence>
<dbReference type="GO" id="GO:0008652">
    <property type="term" value="P:amino acid biosynthetic process"/>
    <property type="evidence" value="ECO:0007669"/>
    <property type="project" value="UniProtKB-KW"/>
</dbReference>
<feature type="binding site" evidence="11">
    <location>
        <position position="111"/>
    </location>
    <ligand>
        <name>substrate</name>
    </ligand>
</feature>
<keyword evidence="11" id="KW-0479">Metal-binding</keyword>
<keyword evidence="11" id="KW-0460">Magnesium</keyword>
<dbReference type="GO" id="GO:0004765">
    <property type="term" value="F:shikimate kinase activity"/>
    <property type="evidence" value="ECO:0007669"/>
    <property type="project" value="UniProtKB-UniRule"/>
</dbReference>
<reference evidence="12 13" key="6">
    <citation type="journal article" date="2011" name="Appl. Environ. Microbiol.">
        <title>Involvement of the azorhizobial chromosome partition gene (parA) in the onset of bacteroid differentiation during Sesbania rostrata stem nodule development.</title>
        <authorList>
            <person name="Liu CT."/>
            <person name="Lee KB."/>
            <person name="Wang YS."/>
            <person name="Peng MH."/>
            <person name="Lee KT."/>
            <person name="Suzuki S."/>
            <person name="Suzuki T."/>
            <person name="Oyaizu H."/>
        </authorList>
    </citation>
    <scope>NUCLEOTIDE SEQUENCE [LARGE SCALE GENOMIC DNA]</scope>
    <source>
        <strain evidence="13">ATCC 43989 / DSM 5975 / JCM 20966 / LMG 6465 / NBRC 14845 / NCIMB 13405 / ORS 571</strain>
    </source>
</reference>
<feature type="binding site" evidence="11">
    <location>
        <position position="47"/>
    </location>
    <ligand>
        <name>Mg(2+)</name>
        <dbReference type="ChEBI" id="CHEBI:18420"/>
    </ligand>
</feature>
<evidence type="ECO:0000256" key="11">
    <source>
        <dbReference type="HAMAP-Rule" id="MF_00109"/>
    </source>
</evidence>
<dbReference type="UniPathway" id="UPA00053">
    <property type="reaction ID" value="UER00088"/>
</dbReference>
<dbReference type="InterPro" id="IPR023000">
    <property type="entry name" value="Shikimate_kinase_CS"/>
</dbReference>
<reference evidence="12 13" key="4">
    <citation type="journal article" date="2009" name="Appl. Environ. Microbiol.">
        <title>Comparative genome-wide transcriptional profiling of Azorhizobium caulinodans ORS571 grown under free-living and symbiotic conditions.</title>
        <authorList>
            <person name="Tsukada S."/>
            <person name="Aono T."/>
            <person name="Akiba N."/>
            <person name="Lee KB."/>
            <person name="Liu CT."/>
            <person name="Toyazaki H."/>
            <person name="Oyaizu H."/>
        </authorList>
    </citation>
    <scope>NUCLEOTIDE SEQUENCE [LARGE SCALE GENOMIC DNA]</scope>
    <source>
        <strain evidence="13">ATCC 43989 / DSM 5975 / JCM 20966 / LMG 6465 / NBRC 14845 / NCIMB 13405 / ORS 571</strain>
    </source>
</reference>
<dbReference type="InterPro" id="IPR000623">
    <property type="entry name" value="Shikimate_kinase/TSH1"/>
</dbReference>
<comment type="subcellular location">
    <subcellularLocation>
        <location evidence="11">Cytoplasm</location>
    </subcellularLocation>
</comment>
<keyword evidence="9 11" id="KW-0057">Aromatic amino acid biosynthesis</keyword>
<dbReference type="PANTHER" id="PTHR21087">
    <property type="entry name" value="SHIKIMATE KINASE"/>
    <property type="match status" value="1"/>
</dbReference>
<dbReference type="InterPro" id="IPR027417">
    <property type="entry name" value="P-loop_NTPase"/>
</dbReference>
<keyword evidence="4 11" id="KW-0028">Amino-acid biosynthesis</keyword>
<comment type="catalytic activity">
    <reaction evidence="10 11">
        <text>shikimate + ATP = 3-phosphoshikimate + ADP + H(+)</text>
        <dbReference type="Rhea" id="RHEA:13121"/>
        <dbReference type="ChEBI" id="CHEBI:15378"/>
        <dbReference type="ChEBI" id="CHEBI:30616"/>
        <dbReference type="ChEBI" id="CHEBI:36208"/>
        <dbReference type="ChEBI" id="CHEBI:145989"/>
        <dbReference type="ChEBI" id="CHEBI:456216"/>
        <dbReference type="EC" id="2.7.1.71"/>
    </reaction>
</comment>
<gene>
    <name evidence="11" type="primary">aroK</name>
    <name evidence="12" type="ordered locus">AZC_4488</name>
</gene>
<dbReference type="CDD" id="cd00464">
    <property type="entry name" value="SK"/>
    <property type="match status" value="1"/>
</dbReference>
<feature type="binding site" evidence="11">
    <location>
        <begin position="43"/>
        <end position="48"/>
    </location>
    <ligand>
        <name>ATP</name>
        <dbReference type="ChEBI" id="CHEBI:30616"/>
    </ligand>
</feature>
<keyword evidence="13" id="KW-1185">Reference proteome</keyword>
<dbReference type="HAMAP" id="MF_00109">
    <property type="entry name" value="Shikimate_kinase"/>
    <property type="match status" value="1"/>
</dbReference>
<accession>A8HYQ5</accession>
<dbReference type="eggNOG" id="COG0703">
    <property type="taxonomic scope" value="Bacteria"/>
</dbReference>
<comment type="caution">
    <text evidence="11">Lacks conserved residue(s) required for the propagation of feature annotation.</text>
</comment>
<comment type="similarity">
    <text evidence="2 11">Belongs to the shikimate kinase family.</text>
</comment>
<keyword evidence="7 11" id="KW-0418">Kinase</keyword>
<dbReference type="HOGENOM" id="CLU_057607_2_0_5"/>
<feature type="binding site" evidence="11">
    <location>
        <position position="149"/>
    </location>
    <ligand>
        <name>ATP</name>
        <dbReference type="ChEBI" id="CHEBI:30616"/>
    </ligand>
</feature>
<dbReference type="PANTHER" id="PTHR21087:SF16">
    <property type="entry name" value="SHIKIMATE KINASE 1, CHLOROPLASTIC"/>
    <property type="match status" value="1"/>
</dbReference>
<comment type="cofactor">
    <cofactor evidence="11">
        <name>Mg(2+)</name>
        <dbReference type="ChEBI" id="CHEBI:18420"/>
    </cofactor>
    <text evidence="11">Binds 1 Mg(2+) ion per subunit.</text>
</comment>